<accession>A0AAV0EZU0</accession>
<name>A0AAV0EZU0_9ASTE</name>
<feature type="compositionally biased region" description="Basic and acidic residues" evidence="1">
    <location>
        <begin position="42"/>
        <end position="73"/>
    </location>
</feature>
<evidence type="ECO:0000256" key="1">
    <source>
        <dbReference type="SAM" id="MobiDB-lite"/>
    </source>
</evidence>
<dbReference type="AlphaFoldDB" id="A0AAV0EZU0"/>
<reference evidence="2" key="1">
    <citation type="submission" date="2022-07" db="EMBL/GenBank/DDBJ databases">
        <authorList>
            <person name="Macas J."/>
            <person name="Novak P."/>
            <person name="Neumann P."/>
        </authorList>
    </citation>
    <scope>NUCLEOTIDE SEQUENCE</scope>
</reference>
<evidence type="ECO:0000313" key="2">
    <source>
        <dbReference type="EMBL" id="CAH9128671.1"/>
    </source>
</evidence>
<comment type="caution">
    <text evidence="2">The sequence shown here is derived from an EMBL/GenBank/DDBJ whole genome shotgun (WGS) entry which is preliminary data.</text>
</comment>
<dbReference type="Proteomes" id="UP001152523">
    <property type="component" value="Unassembled WGS sequence"/>
</dbReference>
<evidence type="ECO:0000313" key="3">
    <source>
        <dbReference type="Proteomes" id="UP001152523"/>
    </source>
</evidence>
<protein>
    <submittedName>
        <fullName evidence="2">Uncharacterized protein</fullName>
    </submittedName>
</protein>
<keyword evidence="3" id="KW-1185">Reference proteome</keyword>
<feature type="region of interest" description="Disordered" evidence="1">
    <location>
        <begin position="38"/>
        <end position="73"/>
    </location>
</feature>
<dbReference type="EMBL" id="CAMAPF010000951">
    <property type="protein sequence ID" value="CAH9128671.1"/>
    <property type="molecule type" value="Genomic_DNA"/>
</dbReference>
<gene>
    <name evidence="2" type="ORF">CEPIT_LOCUS29253</name>
</gene>
<organism evidence="2 3">
    <name type="scientific">Cuscuta epithymum</name>
    <dbReference type="NCBI Taxonomy" id="186058"/>
    <lineage>
        <taxon>Eukaryota</taxon>
        <taxon>Viridiplantae</taxon>
        <taxon>Streptophyta</taxon>
        <taxon>Embryophyta</taxon>
        <taxon>Tracheophyta</taxon>
        <taxon>Spermatophyta</taxon>
        <taxon>Magnoliopsida</taxon>
        <taxon>eudicotyledons</taxon>
        <taxon>Gunneridae</taxon>
        <taxon>Pentapetalae</taxon>
        <taxon>asterids</taxon>
        <taxon>lamiids</taxon>
        <taxon>Solanales</taxon>
        <taxon>Convolvulaceae</taxon>
        <taxon>Cuscuteae</taxon>
        <taxon>Cuscuta</taxon>
        <taxon>Cuscuta subgen. Cuscuta</taxon>
    </lineage>
</organism>
<proteinExistence type="predicted"/>
<sequence length="124" mass="14303">MKDMKKTLQERLGMSPIMMKYAEDPCKGQNFKRTSVHKRLGLKHERNTSAKVPLEKKSPNEHRSSITSHMKRETNVKVTYGNALKVKPVTVVHTHGQFEDEYVNTCFINFKDSVPLKSEHAYAK</sequence>